<dbReference type="SUPFAM" id="SSF54593">
    <property type="entry name" value="Glyoxalase/Bleomycin resistance protein/Dihydroxybiphenyl dioxygenase"/>
    <property type="match status" value="1"/>
</dbReference>
<gene>
    <name evidence="2" type="ORF">ACFQO9_03100</name>
</gene>
<dbReference type="Gene3D" id="3.10.180.10">
    <property type="entry name" value="2,3-Dihydroxybiphenyl 1,2-Dioxygenase, domain 1"/>
    <property type="match status" value="1"/>
</dbReference>
<accession>A0ABW2LWL2</accession>
<feature type="domain" description="Glyoxalase/fosfomycin resistance/dioxygenase" evidence="1">
    <location>
        <begin position="3"/>
        <end position="109"/>
    </location>
</feature>
<dbReference type="InterPro" id="IPR004360">
    <property type="entry name" value="Glyas_Fos-R_dOase_dom"/>
</dbReference>
<dbReference type="CDD" id="cd06587">
    <property type="entry name" value="VOC"/>
    <property type="match status" value="1"/>
</dbReference>
<dbReference type="PANTHER" id="PTHR36113:SF3">
    <property type="entry name" value="SLL5075 PROTEIN"/>
    <property type="match status" value="1"/>
</dbReference>
<comment type="caution">
    <text evidence="2">The sequence shown here is derived from an EMBL/GenBank/DDBJ whole genome shotgun (WGS) entry which is preliminary data.</text>
</comment>
<evidence type="ECO:0000259" key="1">
    <source>
        <dbReference type="Pfam" id="PF00903"/>
    </source>
</evidence>
<evidence type="ECO:0000313" key="2">
    <source>
        <dbReference type="EMBL" id="MFC7345705.1"/>
    </source>
</evidence>
<evidence type="ECO:0000313" key="3">
    <source>
        <dbReference type="Proteomes" id="UP001596550"/>
    </source>
</evidence>
<dbReference type="Proteomes" id="UP001596550">
    <property type="component" value="Unassembled WGS sequence"/>
</dbReference>
<reference evidence="3" key="1">
    <citation type="journal article" date="2019" name="Int. J. Syst. Evol. Microbiol.">
        <title>The Global Catalogue of Microorganisms (GCM) 10K type strain sequencing project: providing services to taxonomists for standard genome sequencing and annotation.</title>
        <authorList>
            <consortium name="The Broad Institute Genomics Platform"/>
            <consortium name="The Broad Institute Genome Sequencing Center for Infectious Disease"/>
            <person name="Wu L."/>
            <person name="Ma J."/>
        </authorList>
    </citation>
    <scope>NUCLEOTIDE SEQUENCE [LARGE SCALE GENOMIC DNA]</scope>
    <source>
        <strain evidence="3">CCUG 54781</strain>
    </source>
</reference>
<dbReference type="Pfam" id="PF00903">
    <property type="entry name" value="Glyoxalase"/>
    <property type="match status" value="1"/>
</dbReference>
<proteinExistence type="predicted"/>
<protein>
    <submittedName>
        <fullName evidence="2">VOC family protein</fullName>
    </submittedName>
</protein>
<dbReference type="InterPro" id="IPR051332">
    <property type="entry name" value="Fosfomycin_Res_Enzymes"/>
</dbReference>
<name>A0ABW2LWL2_9FLAO</name>
<dbReference type="PANTHER" id="PTHR36113">
    <property type="entry name" value="LYASE, PUTATIVE-RELATED-RELATED"/>
    <property type="match status" value="1"/>
</dbReference>
<dbReference type="InterPro" id="IPR029068">
    <property type="entry name" value="Glyas_Bleomycin-R_OHBP_Dase"/>
</dbReference>
<keyword evidence="3" id="KW-1185">Reference proteome</keyword>
<dbReference type="EMBL" id="JBHTCR010000001">
    <property type="protein sequence ID" value="MFC7345705.1"/>
    <property type="molecule type" value="Genomic_DNA"/>
</dbReference>
<dbReference type="RefSeq" id="WP_378173456.1">
    <property type="nucleotide sequence ID" value="NZ_JBHTCR010000001.1"/>
</dbReference>
<sequence length="128" mass="14938">MDLNHINLVVKNMEQAVALFTRDLGFTLTINRNNKMAVLENNNNFALVIWGQILNNEENLPVYPKNFHIGFYQQDKETVLALFGKLSQNEQLKFESGPKNIRNTFGFYFYFENLMIEISVSPFKENIL</sequence>
<organism evidence="2 3">
    <name type="scientific">Chryseobacterium zhengzhouense</name>
    <dbReference type="NCBI Taxonomy" id="1636086"/>
    <lineage>
        <taxon>Bacteria</taxon>
        <taxon>Pseudomonadati</taxon>
        <taxon>Bacteroidota</taxon>
        <taxon>Flavobacteriia</taxon>
        <taxon>Flavobacteriales</taxon>
        <taxon>Weeksellaceae</taxon>
        <taxon>Chryseobacterium group</taxon>
        <taxon>Chryseobacterium</taxon>
    </lineage>
</organism>